<dbReference type="PANTHER" id="PTHR13593">
    <property type="match status" value="1"/>
</dbReference>
<dbReference type="InterPro" id="IPR017946">
    <property type="entry name" value="PLC-like_Pdiesterase_TIM-brl"/>
</dbReference>
<protein>
    <submittedName>
        <fullName evidence="1">Uncharacterized protein</fullName>
    </submittedName>
</protein>
<dbReference type="AlphaFoldDB" id="A0AA38LC31"/>
<dbReference type="InterPro" id="IPR051057">
    <property type="entry name" value="PI-PLC_domain"/>
</dbReference>
<dbReference type="EMBL" id="JAHRHJ020000004">
    <property type="protein sequence ID" value="KAH9318426.1"/>
    <property type="molecule type" value="Genomic_DNA"/>
</dbReference>
<organism evidence="1 2">
    <name type="scientific">Taxus chinensis</name>
    <name type="common">Chinese yew</name>
    <name type="synonym">Taxus wallichiana var. chinensis</name>
    <dbReference type="NCBI Taxonomy" id="29808"/>
    <lineage>
        <taxon>Eukaryota</taxon>
        <taxon>Viridiplantae</taxon>
        <taxon>Streptophyta</taxon>
        <taxon>Embryophyta</taxon>
        <taxon>Tracheophyta</taxon>
        <taxon>Spermatophyta</taxon>
        <taxon>Pinopsida</taxon>
        <taxon>Pinidae</taxon>
        <taxon>Conifers II</taxon>
        <taxon>Cupressales</taxon>
        <taxon>Taxaceae</taxon>
        <taxon>Taxus</taxon>
    </lineage>
</organism>
<proteinExistence type="predicted"/>
<feature type="non-terminal residue" evidence="1">
    <location>
        <position position="1"/>
    </location>
</feature>
<accession>A0AA38LC31</accession>
<sequence>DCGSGLYCASCPAVGQYQPICIRGQATPLTSIVSTSSSDYKSRYFSNTNLDTFLIVSLLFLAKVNGLPYNRYSWLTTHNAFSILNEQSFTGTPRVTFYNQEDTVTNQLNNGVRGFMLDMYDFLEDVWLCHSFGGQCYNFTAFEPAVNTLREIEAFLSSNPTEIVTIFIEDYVHASKGLTKVFNEAGLSKYWFPVSKMPKNGEDWPTVTDMAANNLRLLVFSSMSSKEATEGIAYQWRYVVENEPGDSGIRLGSCSNRKESAPLNSNAASLFLQNYFPTIPDESGTCKDHSATLIQILNACYQAAGKVPNYLAVNFYMRSDGGGVFDAVDRLNGRSLCGCNTVAACQAGAANGVCKNVPVPSLSSPIARGSSTSTQPLQASQ</sequence>
<dbReference type="GO" id="GO:0006629">
    <property type="term" value="P:lipid metabolic process"/>
    <property type="evidence" value="ECO:0007669"/>
    <property type="project" value="InterPro"/>
</dbReference>
<evidence type="ECO:0000313" key="1">
    <source>
        <dbReference type="EMBL" id="KAH9318426.1"/>
    </source>
</evidence>
<gene>
    <name evidence="1" type="ORF">KI387_020195</name>
</gene>
<dbReference type="CDD" id="cd08588">
    <property type="entry name" value="PI-PLCc_At5g67130_like"/>
    <property type="match status" value="1"/>
</dbReference>
<name>A0AA38LC31_TAXCH</name>
<keyword evidence="2" id="KW-1185">Reference proteome</keyword>
<dbReference type="GO" id="GO:0008081">
    <property type="term" value="F:phosphoric diester hydrolase activity"/>
    <property type="evidence" value="ECO:0007669"/>
    <property type="project" value="InterPro"/>
</dbReference>
<feature type="non-terminal residue" evidence="1">
    <location>
        <position position="381"/>
    </location>
</feature>
<evidence type="ECO:0000313" key="2">
    <source>
        <dbReference type="Proteomes" id="UP000824469"/>
    </source>
</evidence>
<dbReference type="PANTHER" id="PTHR13593:SF140">
    <property type="entry name" value="PLC-LIKE PHOSPHODIESTERASE"/>
    <property type="match status" value="1"/>
</dbReference>
<dbReference type="Proteomes" id="UP000824469">
    <property type="component" value="Unassembled WGS sequence"/>
</dbReference>
<dbReference type="Gene3D" id="3.20.20.190">
    <property type="entry name" value="Phosphatidylinositol (PI) phosphodiesterase"/>
    <property type="match status" value="1"/>
</dbReference>
<dbReference type="OMA" id="NTILVMC"/>
<dbReference type="PROSITE" id="PS50007">
    <property type="entry name" value="PIPLC_X_DOMAIN"/>
    <property type="match status" value="1"/>
</dbReference>
<reference evidence="1 2" key="1">
    <citation type="journal article" date="2021" name="Nat. Plants">
        <title>The Taxus genome provides insights into paclitaxel biosynthesis.</title>
        <authorList>
            <person name="Xiong X."/>
            <person name="Gou J."/>
            <person name="Liao Q."/>
            <person name="Li Y."/>
            <person name="Zhou Q."/>
            <person name="Bi G."/>
            <person name="Li C."/>
            <person name="Du R."/>
            <person name="Wang X."/>
            <person name="Sun T."/>
            <person name="Guo L."/>
            <person name="Liang H."/>
            <person name="Lu P."/>
            <person name="Wu Y."/>
            <person name="Zhang Z."/>
            <person name="Ro D.K."/>
            <person name="Shang Y."/>
            <person name="Huang S."/>
            <person name="Yan J."/>
        </authorList>
    </citation>
    <scope>NUCLEOTIDE SEQUENCE [LARGE SCALE GENOMIC DNA]</scope>
    <source>
        <strain evidence="1">Ta-2019</strain>
    </source>
</reference>
<dbReference type="SUPFAM" id="SSF51695">
    <property type="entry name" value="PLC-like phosphodiesterases"/>
    <property type="match status" value="1"/>
</dbReference>
<comment type="caution">
    <text evidence="1">The sequence shown here is derived from an EMBL/GenBank/DDBJ whole genome shotgun (WGS) entry which is preliminary data.</text>
</comment>
<dbReference type="Pfam" id="PF26178">
    <property type="entry name" value="PI-PLC_cat"/>
    <property type="match status" value="1"/>
</dbReference>